<organism evidence="1 2">
    <name type="scientific">Dendryphion nanum</name>
    <dbReference type="NCBI Taxonomy" id="256645"/>
    <lineage>
        <taxon>Eukaryota</taxon>
        <taxon>Fungi</taxon>
        <taxon>Dikarya</taxon>
        <taxon>Ascomycota</taxon>
        <taxon>Pezizomycotina</taxon>
        <taxon>Dothideomycetes</taxon>
        <taxon>Pleosporomycetidae</taxon>
        <taxon>Pleosporales</taxon>
        <taxon>Torulaceae</taxon>
        <taxon>Dendryphion</taxon>
    </lineage>
</organism>
<evidence type="ECO:0000313" key="2">
    <source>
        <dbReference type="Proteomes" id="UP000700596"/>
    </source>
</evidence>
<reference evidence="1" key="1">
    <citation type="journal article" date="2021" name="Nat. Commun.">
        <title>Genetic determinants of endophytism in the Arabidopsis root mycobiome.</title>
        <authorList>
            <person name="Mesny F."/>
            <person name="Miyauchi S."/>
            <person name="Thiergart T."/>
            <person name="Pickel B."/>
            <person name="Atanasova L."/>
            <person name="Karlsson M."/>
            <person name="Huettel B."/>
            <person name="Barry K.W."/>
            <person name="Haridas S."/>
            <person name="Chen C."/>
            <person name="Bauer D."/>
            <person name="Andreopoulos W."/>
            <person name="Pangilinan J."/>
            <person name="LaButti K."/>
            <person name="Riley R."/>
            <person name="Lipzen A."/>
            <person name="Clum A."/>
            <person name="Drula E."/>
            <person name="Henrissat B."/>
            <person name="Kohler A."/>
            <person name="Grigoriev I.V."/>
            <person name="Martin F.M."/>
            <person name="Hacquard S."/>
        </authorList>
    </citation>
    <scope>NUCLEOTIDE SEQUENCE</scope>
    <source>
        <strain evidence="1">MPI-CAGE-CH-0243</strain>
    </source>
</reference>
<evidence type="ECO:0000313" key="1">
    <source>
        <dbReference type="EMBL" id="KAH7135733.1"/>
    </source>
</evidence>
<keyword evidence="2" id="KW-1185">Reference proteome</keyword>
<dbReference type="AlphaFoldDB" id="A0A9P9EDN3"/>
<protein>
    <submittedName>
        <fullName evidence="1">Uncharacterized protein</fullName>
    </submittedName>
</protein>
<dbReference type="EMBL" id="JAGMWT010000002">
    <property type="protein sequence ID" value="KAH7135733.1"/>
    <property type="molecule type" value="Genomic_DNA"/>
</dbReference>
<name>A0A9P9EDN3_9PLEO</name>
<comment type="caution">
    <text evidence="1">The sequence shown here is derived from an EMBL/GenBank/DDBJ whole genome shotgun (WGS) entry which is preliminary data.</text>
</comment>
<sequence length="188" mass="21818">MSLDALLFRVGASVGARGRGLDGLVCGLDGRGTIFGGGRSWGWRYWGWFGGSGCRRFLRCFVCWVYVHVVVRGGFVGPEVQALGRRVLWGWRWTFGVLWNGGVWCRWCSMLVQSVLYSSWRVDIRLQQHDSLSFIHVSKIKNEVSCWTLNHNSRYQRRHYSRESGWVPDNSHLKISRRLKVSVYPFWD</sequence>
<proteinExistence type="predicted"/>
<dbReference type="Proteomes" id="UP000700596">
    <property type="component" value="Unassembled WGS sequence"/>
</dbReference>
<accession>A0A9P9EDN3</accession>
<gene>
    <name evidence="1" type="ORF">B0J11DRAFT_519098</name>
</gene>